<evidence type="ECO:0000256" key="15">
    <source>
        <dbReference type="PIRSR" id="PIRSR621190-3"/>
    </source>
</evidence>
<feature type="binding site" evidence="14">
    <location>
        <position position="189"/>
    </location>
    <ligand>
        <name>Ca(2+)</name>
        <dbReference type="ChEBI" id="CHEBI:29108"/>
        <label>3</label>
    </ligand>
</feature>
<keyword evidence="8 14" id="KW-0106">Calcium</keyword>
<evidence type="ECO:0000256" key="3">
    <source>
        <dbReference type="ARBA" id="ARBA00022723"/>
    </source>
</evidence>
<dbReference type="InterPro" id="IPR001818">
    <property type="entry name" value="Pept_M10_metallopeptidase"/>
</dbReference>
<feature type="binding site" evidence="14">
    <location>
        <position position="435"/>
    </location>
    <ligand>
        <name>Ca(2+)</name>
        <dbReference type="ChEBI" id="CHEBI:29108"/>
        <label>4</label>
    </ligand>
</feature>
<evidence type="ECO:0000256" key="10">
    <source>
        <dbReference type="ARBA" id="ARBA00023145"/>
    </source>
</evidence>
<evidence type="ECO:0000256" key="9">
    <source>
        <dbReference type="ARBA" id="ARBA00023049"/>
    </source>
</evidence>
<dbReference type="PROSITE" id="PS51642">
    <property type="entry name" value="HEMOPEXIN_2"/>
    <property type="match status" value="3"/>
</dbReference>
<evidence type="ECO:0000313" key="20">
    <source>
        <dbReference type="EMBL" id="RZF40485.1"/>
    </source>
</evidence>
<dbReference type="CDD" id="cd00094">
    <property type="entry name" value="HX"/>
    <property type="match status" value="1"/>
</dbReference>
<dbReference type="OrthoDB" id="406838at2759"/>
<keyword evidence="18" id="KW-1133">Transmembrane helix</keyword>
<evidence type="ECO:0000256" key="7">
    <source>
        <dbReference type="ARBA" id="ARBA00022833"/>
    </source>
</evidence>
<dbReference type="SUPFAM" id="SSF47090">
    <property type="entry name" value="PGBD-like"/>
    <property type="match status" value="1"/>
</dbReference>
<dbReference type="SUPFAM" id="SSF50923">
    <property type="entry name" value="Hemopexin-like domain"/>
    <property type="match status" value="1"/>
</dbReference>
<evidence type="ECO:0000256" key="8">
    <source>
        <dbReference type="ARBA" id="ARBA00022837"/>
    </source>
</evidence>
<dbReference type="Pfam" id="PF00045">
    <property type="entry name" value="Hemopexin"/>
    <property type="match status" value="3"/>
</dbReference>
<keyword evidence="5" id="KW-0677">Repeat</keyword>
<gene>
    <name evidence="20" type="ORF">LSTR_LSTR000364</name>
</gene>
<dbReference type="InterPro" id="IPR018487">
    <property type="entry name" value="Hemopexin-like_repeat"/>
</dbReference>
<dbReference type="SMART" id="SM00120">
    <property type="entry name" value="HX"/>
    <property type="match status" value="4"/>
</dbReference>
<evidence type="ECO:0000256" key="18">
    <source>
        <dbReference type="SAM" id="Phobius"/>
    </source>
</evidence>
<dbReference type="Gene3D" id="2.110.10.10">
    <property type="entry name" value="Hemopexin-like domain"/>
    <property type="match status" value="1"/>
</dbReference>
<dbReference type="SUPFAM" id="SSF55486">
    <property type="entry name" value="Metalloproteases ('zincins'), catalytic domain"/>
    <property type="match status" value="1"/>
</dbReference>
<dbReference type="InterPro" id="IPR024079">
    <property type="entry name" value="MetalloPept_cat_dom_sf"/>
</dbReference>
<feature type="binding site" evidence="14">
    <location>
        <position position="196"/>
    </location>
    <ligand>
        <name>Zn(2+)</name>
        <dbReference type="ChEBI" id="CHEBI:29105"/>
        <label>1</label>
    </ligand>
</feature>
<dbReference type="FunFam" id="2.110.10.10:FF:000002">
    <property type="entry name" value="Matrix metallopeptidase 3"/>
    <property type="match status" value="1"/>
</dbReference>
<dbReference type="InterPro" id="IPR033739">
    <property type="entry name" value="M10A_MMP"/>
</dbReference>
<feature type="binding site" evidence="14">
    <location>
        <position position="181"/>
    </location>
    <ligand>
        <name>Zn(2+)</name>
        <dbReference type="ChEBI" id="CHEBI:29105"/>
        <label>1</label>
    </ligand>
</feature>
<dbReference type="GO" id="GO:0031012">
    <property type="term" value="C:extracellular matrix"/>
    <property type="evidence" value="ECO:0007669"/>
    <property type="project" value="InterPro"/>
</dbReference>
<keyword evidence="18" id="KW-0812">Transmembrane</keyword>
<proteinExistence type="inferred from homology"/>
<feature type="transmembrane region" description="Helical" evidence="18">
    <location>
        <begin position="12"/>
        <end position="32"/>
    </location>
</feature>
<feature type="binding site" evidence="14">
    <location>
        <position position="216"/>
    </location>
    <ligand>
        <name>Ca(2+)</name>
        <dbReference type="ChEBI" id="CHEBI:29108"/>
        <label>3</label>
    </ligand>
</feature>
<dbReference type="SMART" id="SM00235">
    <property type="entry name" value="ZnMc"/>
    <property type="match status" value="1"/>
</dbReference>
<evidence type="ECO:0000256" key="14">
    <source>
        <dbReference type="PIRSR" id="PIRSR621190-2"/>
    </source>
</evidence>
<evidence type="ECO:0000256" key="4">
    <source>
        <dbReference type="ARBA" id="ARBA00022729"/>
    </source>
</evidence>
<dbReference type="InterPro" id="IPR036375">
    <property type="entry name" value="Hemopexin-like_dom_sf"/>
</dbReference>
<feature type="binding site" evidence="14">
    <location>
        <position position="216"/>
    </location>
    <ligand>
        <name>Ca(2+)</name>
        <dbReference type="ChEBI" id="CHEBI:29108"/>
        <label>1</label>
    </ligand>
</feature>
<feature type="binding site" evidence="14">
    <location>
        <position position="254"/>
    </location>
    <ligand>
        <name>Zn(2+)</name>
        <dbReference type="ChEBI" id="CHEBI:29105"/>
        <label>2</label>
        <note>catalytic</note>
    </ligand>
</feature>
<keyword evidence="11 15" id="KW-1015">Disulfide bond</keyword>
<dbReference type="CDD" id="cd04278">
    <property type="entry name" value="ZnMc_MMP"/>
    <property type="match status" value="1"/>
</dbReference>
<dbReference type="InterPro" id="IPR021158">
    <property type="entry name" value="Pept_M10A_Zn_BS"/>
</dbReference>
<evidence type="ECO:0000256" key="13">
    <source>
        <dbReference type="PIRSR" id="PIRSR001191-2"/>
    </source>
</evidence>
<evidence type="ECO:0000259" key="19">
    <source>
        <dbReference type="SMART" id="SM00235"/>
    </source>
</evidence>
<evidence type="ECO:0000256" key="2">
    <source>
        <dbReference type="ARBA" id="ARBA00022670"/>
    </source>
</evidence>
<feature type="binding site" evidence="13">
    <location>
        <position position="246"/>
    </location>
    <ligand>
        <name>Zn(2+)</name>
        <dbReference type="ChEBI" id="CHEBI:29105"/>
        <label>2</label>
        <note>catalytic</note>
    </ligand>
</feature>
<dbReference type="SMR" id="A0A482X3K0"/>
<dbReference type="InterPro" id="IPR036365">
    <property type="entry name" value="PGBD-like_sf"/>
</dbReference>
<feature type="binding site" evidence="14">
    <location>
        <position position="171"/>
    </location>
    <ligand>
        <name>Ca(2+)</name>
        <dbReference type="ChEBI" id="CHEBI:29108"/>
        <label>2</label>
    </ligand>
</feature>
<feature type="repeat" description="Hemopexin" evidence="16">
    <location>
        <begin position="431"/>
        <end position="478"/>
    </location>
</feature>
<feature type="binding site" evidence="14">
    <location>
        <position position="183"/>
    </location>
    <ligand>
        <name>Zn(2+)</name>
        <dbReference type="ChEBI" id="CHEBI:29105"/>
        <label>1</label>
    </ligand>
</feature>
<dbReference type="AlphaFoldDB" id="A0A482X3K0"/>
<evidence type="ECO:0000256" key="6">
    <source>
        <dbReference type="ARBA" id="ARBA00022801"/>
    </source>
</evidence>
<keyword evidence="2" id="KW-0645">Protease</keyword>
<comment type="cofactor">
    <cofactor evidence="14">
        <name>Zn(2+)</name>
        <dbReference type="ChEBI" id="CHEBI:29105"/>
    </cofactor>
    <text evidence="14">Binds 2 Zn(2+) ions per subunit.</text>
</comment>
<dbReference type="InterPro" id="IPR021190">
    <property type="entry name" value="Pept_M10A"/>
</dbReference>
<protein>
    <recommendedName>
        <fullName evidence="19">Peptidase metallopeptidase domain-containing protein</fullName>
    </recommendedName>
</protein>
<keyword evidence="10" id="KW-0865">Zymogen</keyword>
<feature type="binding site" evidence="14">
    <location>
        <position position="530"/>
    </location>
    <ligand>
        <name>Ca(2+)</name>
        <dbReference type="ChEBI" id="CHEBI:29108"/>
        <label>4</label>
    </ligand>
</feature>
<keyword evidence="6" id="KW-0378">Hydrolase</keyword>
<dbReference type="Gene3D" id="3.40.390.10">
    <property type="entry name" value="Collagenase (Catalytic Domain)"/>
    <property type="match status" value="1"/>
</dbReference>
<feature type="repeat" description="Hemopexin" evidence="16">
    <location>
        <begin position="526"/>
        <end position="573"/>
    </location>
</feature>
<dbReference type="PIRSF" id="PIRSF001191">
    <property type="entry name" value="Peptidase_M10A_matrix"/>
    <property type="match status" value="1"/>
</dbReference>
<dbReference type="GO" id="GO:0030574">
    <property type="term" value="P:collagen catabolic process"/>
    <property type="evidence" value="ECO:0007669"/>
    <property type="project" value="TreeGrafter"/>
</dbReference>
<evidence type="ECO:0000256" key="11">
    <source>
        <dbReference type="ARBA" id="ARBA00023157"/>
    </source>
</evidence>
<comment type="cofactor">
    <cofactor evidence="14">
        <name>Ca(2+)</name>
        <dbReference type="ChEBI" id="CHEBI:29108"/>
    </cofactor>
    <text evidence="14">Can bind about 5 Ca(2+) ions per subunit.</text>
</comment>
<dbReference type="PRINTS" id="PR00138">
    <property type="entry name" value="MATRIXIN"/>
</dbReference>
<evidence type="ECO:0000256" key="12">
    <source>
        <dbReference type="PIRSR" id="PIRSR001191-1"/>
    </source>
</evidence>
<dbReference type="PROSITE" id="PS00546">
    <property type="entry name" value="CYSTEINE_SWITCH"/>
    <property type="match status" value="1"/>
</dbReference>
<keyword evidence="21" id="KW-1185">Reference proteome</keyword>
<keyword evidence="3 13" id="KW-0479">Metal-binding</keyword>
<evidence type="ECO:0000256" key="5">
    <source>
        <dbReference type="ARBA" id="ARBA00022737"/>
    </source>
</evidence>
<feature type="active site" evidence="12">
    <location>
        <position position="237"/>
    </location>
</feature>
<feature type="binding site" evidence="14">
    <location>
        <position position="486"/>
    </location>
    <ligand>
        <name>Ca(2+)</name>
        <dbReference type="ChEBI" id="CHEBI:29108"/>
        <label>5</label>
    </ligand>
</feature>
<dbReference type="PANTHER" id="PTHR10201:SF169">
    <property type="entry name" value="MATRIX METALLOPROTEINASE-16-LIKE PROTEIN"/>
    <property type="match status" value="1"/>
</dbReference>
<name>A0A482X3K0_LAOST</name>
<keyword evidence="18" id="KW-0472">Membrane</keyword>
<comment type="caution">
    <text evidence="20">The sequence shown here is derived from an EMBL/GenBank/DDBJ whole genome shotgun (WGS) entry which is preliminary data.</text>
</comment>
<feature type="binding site" evidence="14">
    <location>
        <position position="213"/>
    </location>
    <ligand>
        <name>Ca(2+)</name>
        <dbReference type="ChEBI" id="CHEBI:29108"/>
        <label>3</label>
    </ligand>
</feature>
<feature type="binding site" evidence="13">
    <location>
        <position position="240"/>
    </location>
    <ligand>
        <name>Zn(2+)</name>
        <dbReference type="ChEBI" id="CHEBI:29105"/>
        <label>2</label>
        <note>catalytic</note>
    </ligand>
</feature>
<dbReference type="STRING" id="195883.A0A482X3K0"/>
<dbReference type="GO" id="GO:0030198">
    <property type="term" value="P:extracellular matrix organization"/>
    <property type="evidence" value="ECO:0007669"/>
    <property type="project" value="TreeGrafter"/>
</dbReference>
<accession>A0A482X3K0</accession>
<feature type="domain" description="Peptidase metallopeptidase" evidence="19">
    <location>
        <begin position="114"/>
        <end position="279"/>
    </location>
</feature>
<dbReference type="EMBL" id="QKKF02018223">
    <property type="protein sequence ID" value="RZF40485.1"/>
    <property type="molecule type" value="Genomic_DNA"/>
</dbReference>
<sequence length="575" mass="66336">MGVLKSVIISSQVYLFMCLVCVNVFTSAQFVIDKGNGFSTDDAVDFMKKFGYLRSDSDGPQALIDPNSMSDALKNVQSFGGIPETGILDEATIKLMQTPRCGVPDILPSNRKKREIPWTNGWNKAVITYFVGDTFKISRDLARIEIKEAFDKWEKYSRLKFLEVSDKEKADIVILFQSRSHGDGFPFDGKGHVLAHAFSPSDYHGLSGDIHFDNDENWAVNSNRYDITDFFSVAIHEIGHSLGFYHTKNEKSVMHSSYQVQNKRTFQFTEDIIRGLYEMYLLNRKIDWSSSYTPSTTFRPRTQWPSTTTRMRTRPTVEPVTPRTSTVVPVTPRTSTISYENDSETVEKHMKHDCSHKIPEKVDPVMHCEKEVPSTPPDFCSGNFDSVANIRGELFIFKQGYVYRLKGRGQPYGEPKEYQFSFFRNKTSPMLNCMDAVYERPNDNRFVIFTGAWYWVLDDLMNILENSPQPITNYGLSQYVTKIDAAMVKDGKTYLFANGKYWRYDDKKSKLDEGYPRPMSFFLGLPSKIDAAFTWNDNITYFFKENRFWSLNSTWKRVENLHGLTASKFWLNCDR</sequence>
<dbReference type="GO" id="GO:0008270">
    <property type="term" value="F:zinc ion binding"/>
    <property type="evidence" value="ECO:0007669"/>
    <property type="project" value="InterPro"/>
</dbReference>
<evidence type="ECO:0000256" key="17">
    <source>
        <dbReference type="SAM" id="MobiDB-lite"/>
    </source>
</evidence>
<feature type="region of interest" description="Disordered" evidence="17">
    <location>
        <begin position="299"/>
        <end position="328"/>
    </location>
</feature>
<dbReference type="InterPro" id="IPR002477">
    <property type="entry name" value="Peptidoglycan-bd-like"/>
</dbReference>
<evidence type="ECO:0000256" key="1">
    <source>
        <dbReference type="ARBA" id="ARBA00010370"/>
    </source>
</evidence>
<organism evidence="20 21">
    <name type="scientific">Laodelphax striatellus</name>
    <name type="common">Small brown planthopper</name>
    <name type="synonym">Delphax striatella</name>
    <dbReference type="NCBI Taxonomy" id="195883"/>
    <lineage>
        <taxon>Eukaryota</taxon>
        <taxon>Metazoa</taxon>
        <taxon>Ecdysozoa</taxon>
        <taxon>Arthropoda</taxon>
        <taxon>Hexapoda</taxon>
        <taxon>Insecta</taxon>
        <taxon>Pterygota</taxon>
        <taxon>Neoptera</taxon>
        <taxon>Paraneoptera</taxon>
        <taxon>Hemiptera</taxon>
        <taxon>Auchenorrhyncha</taxon>
        <taxon>Fulgoroidea</taxon>
        <taxon>Delphacidae</taxon>
        <taxon>Criomorphinae</taxon>
        <taxon>Laodelphax</taxon>
    </lineage>
</organism>
<dbReference type="GO" id="GO:0006508">
    <property type="term" value="P:proteolysis"/>
    <property type="evidence" value="ECO:0007669"/>
    <property type="project" value="UniProtKB-KW"/>
</dbReference>
<feature type="binding site" evidence="14">
    <location>
        <position position="188"/>
    </location>
    <ligand>
        <name>Ca(2+)</name>
        <dbReference type="ChEBI" id="CHEBI:29108"/>
        <label>3</label>
    </ligand>
</feature>
<dbReference type="InParanoid" id="A0A482X3K0"/>
<feature type="binding site" evidence="14">
    <location>
        <position position="385"/>
    </location>
    <ligand>
        <name>Ca(2+)</name>
        <dbReference type="ChEBI" id="CHEBI:29108"/>
        <label>4</label>
    </ligand>
</feature>
<feature type="binding site" evidence="13">
    <location>
        <position position="236"/>
    </location>
    <ligand>
        <name>Zn(2+)</name>
        <dbReference type="ChEBI" id="CHEBI:29105"/>
        <label>2</label>
        <note>catalytic</note>
    </ligand>
</feature>
<dbReference type="GO" id="GO:0005615">
    <property type="term" value="C:extracellular space"/>
    <property type="evidence" value="ECO:0007669"/>
    <property type="project" value="TreeGrafter"/>
</dbReference>
<keyword evidence="9" id="KW-0482">Metalloprotease</keyword>
<feature type="disulfide bond" evidence="15">
    <location>
        <begin position="380"/>
        <end position="573"/>
    </location>
</feature>
<keyword evidence="7 13" id="KW-0862">Zinc</keyword>
<dbReference type="GO" id="GO:0004222">
    <property type="term" value="F:metalloendopeptidase activity"/>
    <property type="evidence" value="ECO:0007669"/>
    <property type="project" value="InterPro"/>
</dbReference>
<feature type="binding site" evidence="14">
    <location>
        <position position="209"/>
    </location>
    <ligand>
        <name>Ca(2+)</name>
        <dbReference type="ChEBI" id="CHEBI:29108"/>
        <label>2</label>
    </ligand>
</feature>
<feature type="binding site" description="in inhibited form" evidence="14">
    <location>
        <position position="101"/>
    </location>
    <ligand>
        <name>Zn(2+)</name>
        <dbReference type="ChEBI" id="CHEBI:29105"/>
        <label>2</label>
        <note>catalytic</note>
    </ligand>
</feature>
<dbReference type="Proteomes" id="UP000291343">
    <property type="component" value="Unassembled WGS sequence"/>
</dbReference>
<comment type="similarity">
    <text evidence="1">Belongs to the peptidase M10A family.</text>
</comment>
<reference evidence="20 21" key="1">
    <citation type="journal article" date="2017" name="Gigascience">
        <title>Genome sequence of the small brown planthopper, Laodelphax striatellus.</title>
        <authorList>
            <person name="Zhu J."/>
            <person name="Jiang F."/>
            <person name="Wang X."/>
            <person name="Yang P."/>
            <person name="Bao Y."/>
            <person name="Zhao W."/>
            <person name="Wang W."/>
            <person name="Lu H."/>
            <person name="Wang Q."/>
            <person name="Cui N."/>
            <person name="Li J."/>
            <person name="Chen X."/>
            <person name="Luo L."/>
            <person name="Yu J."/>
            <person name="Kang L."/>
            <person name="Cui F."/>
        </authorList>
    </citation>
    <scope>NUCLEOTIDE SEQUENCE [LARGE SCALE GENOMIC DNA]</scope>
    <source>
        <strain evidence="20">Lst14</strain>
    </source>
</reference>
<feature type="repeat" description="Hemopexin" evidence="16">
    <location>
        <begin position="480"/>
        <end position="525"/>
    </location>
</feature>
<feature type="compositionally biased region" description="Low complexity" evidence="17">
    <location>
        <begin position="305"/>
        <end position="328"/>
    </location>
</feature>
<dbReference type="Pfam" id="PF01471">
    <property type="entry name" value="PG_binding_1"/>
    <property type="match status" value="1"/>
</dbReference>
<evidence type="ECO:0000313" key="21">
    <source>
        <dbReference type="Proteomes" id="UP000291343"/>
    </source>
</evidence>
<feature type="binding site" evidence="14">
    <location>
        <position position="211"/>
    </location>
    <ligand>
        <name>Zn(2+)</name>
        <dbReference type="ChEBI" id="CHEBI:29105"/>
        <label>1</label>
    </ligand>
</feature>
<dbReference type="PANTHER" id="PTHR10201">
    <property type="entry name" value="MATRIX METALLOPROTEINASE"/>
    <property type="match status" value="1"/>
</dbReference>
<evidence type="ECO:0000256" key="16">
    <source>
        <dbReference type="PROSITE-ProRule" id="PRU01011"/>
    </source>
</evidence>
<dbReference type="Pfam" id="PF00413">
    <property type="entry name" value="Peptidase_M10"/>
    <property type="match status" value="1"/>
</dbReference>
<dbReference type="InterPro" id="IPR006026">
    <property type="entry name" value="Peptidase_Metallo"/>
</dbReference>
<dbReference type="InterPro" id="IPR000585">
    <property type="entry name" value="Hemopexin-like_dom"/>
</dbReference>
<keyword evidence="4" id="KW-0732">Signal</keyword>